<sequence length="264" mass="29059">MSSITLTMEGFYVHNSVNTSAQDDSDGYMKFSLIYDRPTSAVTGTGSDNGGPFTMFGLFDGYNIRWIKSYPNRQWKYVGKATQNLSENSYLFTGDWGDDNSQHGTFVLAGTQPVATHCSLSGTWSGQCFYTSNPSLIEPPTHFSITFSDSTTFHGEGNDKIDAFVIDGFLTNGSVHFKKRYNNGLAWDYEGQLSNGDTILSGTWGVGSSIDGTFVFNRERSPGERQADSRRSGSHHLQKAFGAVWRAIVFAGMWDMKTHGTSSG</sequence>
<proteinExistence type="predicted"/>
<keyword evidence="2" id="KW-1185">Reference proteome</keyword>
<comment type="caution">
    <text evidence="1">The sequence shown here is derived from an EMBL/GenBank/DDBJ whole genome shotgun (WGS) entry which is preliminary data.</text>
</comment>
<name>A0A4S4KHN8_9APHY</name>
<organism evidence="1 2">
    <name type="scientific">Hermanssonia centrifuga</name>
    <dbReference type="NCBI Taxonomy" id="98765"/>
    <lineage>
        <taxon>Eukaryota</taxon>
        <taxon>Fungi</taxon>
        <taxon>Dikarya</taxon>
        <taxon>Basidiomycota</taxon>
        <taxon>Agaricomycotina</taxon>
        <taxon>Agaricomycetes</taxon>
        <taxon>Polyporales</taxon>
        <taxon>Meruliaceae</taxon>
        <taxon>Hermanssonia</taxon>
    </lineage>
</organism>
<evidence type="ECO:0000313" key="1">
    <source>
        <dbReference type="EMBL" id="THG97814.1"/>
    </source>
</evidence>
<dbReference type="Proteomes" id="UP000309038">
    <property type="component" value="Unassembled WGS sequence"/>
</dbReference>
<reference evidence="1 2" key="1">
    <citation type="submission" date="2019-02" db="EMBL/GenBank/DDBJ databases">
        <title>Genome sequencing of the rare red list fungi Phlebia centrifuga.</title>
        <authorList>
            <person name="Buettner E."/>
            <person name="Kellner H."/>
        </authorList>
    </citation>
    <scope>NUCLEOTIDE SEQUENCE [LARGE SCALE GENOMIC DNA]</scope>
    <source>
        <strain evidence="1 2">DSM 108282</strain>
    </source>
</reference>
<accession>A0A4S4KHN8</accession>
<evidence type="ECO:0000313" key="2">
    <source>
        <dbReference type="Proteomes" id="UP000309038"/>
    </source>
</evidence>
<gene>
    <name evidence="1" type="ORF">EW026_g4256</name>
</gene>
<protein>
    <submittedName>
        <fullName evidence="1">Uncharacterized protein</fullName>
    </submittedName>
</protein>
<dbReference type="AlphaFoldDB" id="A0A4S4KHN8"/>
<dbReference type="EMBL" id="SGPJ01000148">
    <property type="protein sequence ID" value="THG97814.1"/>
    <property type="molecule type" value="Genomic_DNA"/>
</dbReference>